<protein>
    <recommendedName>
        <fullName evidence="1">RNA polymerase sigma-70 region 2 domain-containing protein</fullName>
    </recommendedName>
</protein>
<keyword evidence="3" id="KW-1185">Reference proteome</keyword>
<dbReference type="OrthoDB" id="1906424at2"/>
<dbReference type="EMBL" id="CP015405">
    <property type="protein sequence ID" value="ANU77631.1"/>
    <property type="molecule type" value="Genomic_DNA"/>
</dbReference>
<evidence type="ECO:0000313" key="3">
    <source>
        <dbReference type="Proteomes" id="UP000092574"/>
    </source>
</evidence>
<dbReference type="Proteomes" id="UP000092574">
    <property type="component" value="Chromosome"/>
</dbReference>
<dbReference type="SUPFAM" id="SSF88946">
    <property type="entry name" value="Sigma2 domain of RNA polymerase sigma factors"/>
    <property type="match status" value="1"/>
</dbReference>
<dbReference type="KEGG" id="byl:A4V09_18915"/>
<evidence type="ECO:0000259" key="1">
    <source>
        <dbReference type="Pfam" id="PF04542"/>
    </source>
</evidence>
<dbReference type="Pfam" id="PF04542">
    <property type="entry name" value="Sigma70_r2"/>
    <property type="match status" value="1"/>
</dbReference>
<dbReference type="InterPro" id="IPR007627">
    <property type="entry name" value="RNA_pol_sigma70_r2"/>
</dbReference>
<evidence type="ECO:0000313" key="2">
    <source>
        <dbReference type="EMBL" id="ANU77631.1"/>
    </source>
</evidence>
<feature type="domain" description="RNA polymerase sigma-70 region 2" evidence="1">
    <location>
        <begin position="36"/>
        <end position="79"/>
    </location>
</feature>
<dbReference type="InterPro" id="IPR013325">
    <property type="entry name" value="RNA_pol_sigma_r2"/>
</dbReference>
<accession>A0A1C7IDA0</accession>
<organism evidence="2 3">
    <name type="scientific">Blautia pseudococcoides</name>
    <dbReference type="NCBI Taxonomy" id="1796616"/>
    <lineage>
        <taxon>Bacteria</taxon>
        <taxon>Bacillati</taxon>
        <taxon>Bacillota</taxon>
        <taxon>Clostridia</taxon>
        <taxon>Lachnospirales</taxon>
        <taxon>Lachnospiraceae</taxon>
        <taxon>Blautia</taxon>
    </lineage>
</organism>
<dbReference type="NCBIfam" id="TIGR02937">
    <property type="entry name" value="sigma70-ECF"/>
    <property type="match status" value="1"/>
</dbReference>
<dbReference type="GO" id="GO:0006352">
    <property type="term" value="P:DNA-templated transcription initiation"/>
    <property type="evidence" value="ECO:0007669"/>
    <property type="project" value="InterPro"/>
</dbReference>
<dbReference type="GO" id="GO:0003700">
    <property type="term" value="F:DNA-binding transcription factor activity"/>
    <property type="evidence" value="ECO:0007669"/>
    <property type="project" value="InterPro"/>
</dbReference>
<name>A0A1C7IDA0_9FIRM</name>
<dbReference type="InterPro" id="IPR014284">
    <property type="entry name" value="RNA_pol_sigma-70_dom"/>
</dbReference>
<dbReference type="Gene3D" id="1.10.1740.10">
    <property type="match status" value="1"/>
</dbReference>
<dbReference type="STRING" id="1796616.A4V09_18915"/>
<reference evidence="2" key="1">
    <citation type="submission" date="2017-04" db="EMBL/GenBank/DDBJ databases">
        <title>Complete Genome Sequences of Twelve Strains of a Stable Defined Moderately Diverse Mouse Microbiota 2 (sDMDMm2).</title>
        <authorList>
            <person name="Uchimura Y."/>
            <person name="Wyss M."/>
            <person name="Brugiroux S."/>
            <person name="Limenitakis J.P."/>
            <person name="Stecher B."/>
            <person name="McCoy K.D."/>
            <person name="Macpherson A.J."/>
        </authorList>
    </citation>
    <scope>NUCLEOTIDE SEQUENCE</scope>
    <source>
        <strain evidence="2">YL58</strain>
    </source>
</reference>
<gene>
    <name evidence="2" type="ORF">A4V09_18915</name>
</gene>
<proteinExistence type="predicted"/>
<dbReference type="AlphaFoldDB" id="A0A1C7IDA0"/>
<sequence length="185" mass="20680">MILTGKEQEKVAKNIGLIHRVIQDKLQPPYQVGMYSYEDLFQIGSIGLCKAAATDKGGTFSTYAYRLIWHEICDAMVYATRRQAKEILSDVTPYIAAEQETPEELSDFRMDINRILEQAKAEAPPSTSKGIDAICMMSKGYTSSEIGVKMNASAKLVCAWVSKARKFLKSRPEFVQLADAYHLEG</sequence>
<dbReference type="RefSeq" id="WP_065543742.1">
    <property type="nucleotide sequence ID" value="NZ_CP015405.2"/>
</dbReference>